<dbReference type="InterPro" id="IPR035919">
    <property type="entry name" value="EAL_sf"/>
</dbReference>
<dbReference type="Pfam" id="PF00563">
    <property type="entry name" value="EAL"/>
    <property type="match status" value="1"/>
</dbReference>
<dbReference type="EMBL" id="CAJFCI010000043">
    <property type="protein sequence ID" value="CAD5107938.1"/>
    <property type="molecule type" value="Genomic_DNA"/>
</dbReference>
<dbReference type="PANTHER" id="PTHR33121">
    <property type="entry name" value="CYCLIC DI-GMP PHOSPHODIESTERASE PDEF"/>
    <property type="match status" value="1"/>
</dbReference>
<dbReference type="PANTHER" id="PTHR33121:SF70">
    <property type="entry name" value="SIGNALING PROTEIN YKOW"/>
    <property type="match status" value="1"/>
</dbReference>
<feature type="domain" description="Response regulatory" evidence="2">
    <location>
        <begin position="5"/>
        <end position="125"/>
    </location>
</feature>
<dbReference type="GO" id="GO:0071111">
    <property type="term" value="F:cyclic-guanylate-specific phosphodiesterase activity"/>
    <property type="evidence" value="ECO:0007669"/>
    <property type="project" value="InterPro"/>
</dbReference>
<dbReference type="InterPro" id="IPR001633">
    <property type="entry name" value="EAL_dom"/>
</dbReference>
<protein>
    <submittedName>
        <fullName evidence="4">Protein-glutamate methylesterase/protein-glutamine glutaminase</fullName>
        <ecNumber evidence="4">3.5.1.44</ecNumber>
    </submittedName>
</protein>
<dbReference type="SUPFAM" id="SSF141868">
    <property type="entry name" value="EAL domain-like"/>
    <property type="match status" value="1"/>
</dbReference>
<sequence length="412" mass="45466">MFPYRILIVEDQAFQREYLVNLFREQGVSRLEAAADGEDALSRLKAREFDLVLSDLMMPGLDGVQLIQRLSELKRPPLLAIMSSSSRRVMGSACRLASVLGITVVGQIAKPALPLSIRRLLGKLEKGKRKHDALPTDDRREWKPDELSAALKNWQFQAWFQPKKSLGDGRISAAEALVRWIHPQHGTLMPGEFISSLGQAGLDEALLWLVLEQALRAQALWGEAGFRIPVSVNLPTHLLDDPSLPDRLHDFVVTHAGAPGSIVFELLECSTTVAPSNYYAGACRLRMKGFGLAQDDFGQGYSSFYNLVSTPFTELKIDRALIRGCVEDDGLSTALESIVSLGRQLGLEVVAEGVESKEELAMLRRFECDRVQGFLISEAVAPQLFLQLLMDERANVAYLPASRATATGSLHA</sequence>
<dbReference type="Pfam" id="PF00072">
    <property type="entry name" value="Response_reg"/>
    <property type="match status" value="1"/>
</dbReference>
<evidence type="ECO:0000313" key="4">
    <source>
        <dbReference type="EMBL" id="CAD5107938.1"/>
    </source>
</evidence>
<keyword evidence="4" id="KW-0378">Hydrolase</keyword>
<keyword evidence="5" id="KW-1185">Reference proteome</keyword>
<dbReference type="RefSeq" id="WP_187671275.1">
    <property type="nucleotide sequence ID" value="NZ_CAJFCI010000043.1"/>
</dbReference>
<dbReference type="InterPro" id="IPR050706">
    <property type="entry name" value="Cyclic-di-GMP_PDE-like"/>
</dbReference>
<dbReference type="CDD" id="cd01948">
    <property type="entry name" value="EAL"/>
    <property type="match status" value="1"/>
</dbReference>
<evidence type="ECO:0000256" key="1">
    <source>
        <dbReference type="PROSITE-ProRule" id="PRU00169"/>
    </source>
</evidence>
<evidence type="ECO:0000313" key="5">
    <source>
        <dbReference type="Proteomes" id="UP000583387"/>
    </source>
</evidence>
<keyword evidence="1" id="KW-0597">Phosphoprotein</keyword>
<dbReference type="SMART" id="SM00052">
    <property type="entry name" value="EAL"/>
    <property type="match status" value="1"/>
</dbReference>
<evidence type="ECO:0000259" key="2">
    <source>
        <dbReference type="PROSITE" id="PS50110"/>
    </source>
</evidence>
<accession>A0A7U7ENL7</accession>
<dbReference type="SUPFAM" id="SSF52172">
    <property type="entry name" value="CheY-like"/>
    <property type="match status" value="1"/>
</dbReference>
<dbReference type="SMART" id="SM00448">
    <property type="entry name" value="REC"/>
    <property type="match status" value="1"/>
</dbReference>
<dbReference type="PROSITE" id="PS50883">
    <property type="entry name" value="EAL"/>
    <property type="match status" value="1"/>
</dbReference>
<dbReference type="Proteomes" id="UP000583387">
    <property type="component" value="Unassembled WGS sequence"/>
</dbReference>
<dbReference type="Gene3D" id="3.20.20.450">
    <property type="entry name" value="EAL domain"/>
    <property type="match status" value="1"/>
</dbReference>
<evidence type="ECO:0000259" key="3">
    <source>
        <dbReference type="PROSITE" id="PS50883"/>
    </source>
</evidence>
<organism evidence="4 5">
    <name type="scientific">Zestomonas carbonaria</name>
    <dbReference type="NCBI Taxonomy" id="2762745"/>
    <lineage>
        <taxon>Bacteria</taxon>
        <taxon>Pseudomonadati</taxon>
        <taxon>Pseudomonadota</taxon>
        <taxon>Gammaproteobacteria</taxon>
        <taxon>Pseudomonadales</taxon>
        <taxon>Pseudomonadaceae</taxon>
        <taxon>Zestomonas</taxon>
    </lineage>
</organism>
<name>A0A7U7ENL7_9GAMM</name>
<gene>
    <name evidence="4" type="primary">cheB_4</name>
    <name evidence="4" type="ORF">PSEWESI4_02221</name>
</gene>
<dbReference type="GO" id="GO:0050568">
    <property type="term" value="F:protein-glutamine glutaminase activity"/>
    <property type="evidence" value="ECO:0007669"/>
    <property type="project" value="UniProtKB-EC"/>
</dbReference>
<dbReference type="PROSITE" id="PS50110">
    <property type="entry name" value="RESPONSE_REGULATORY"/>
    <property type="match status" value="1"/>
</dbReference>
<comment type="caution">
    <text evidence="4">The sequence shown here is derived from an EMBL/GenBank/DDBJ whole genome shotgun (WGS) entry which is preliminary data.</text>
</comment>
<reference evidence="4 5" key="1">
    <citation type="submission" date="2020-08" db="EMBL/GenBank/DDBJ databases">
        <authorList>
            <person name="Criscuolo A."/>
        </authorList>
    </citation>
    <scope>NUCLEOTIDE SEQUENCE [LARGE SCALE GENOMIC DNA]</scope>
    <source>
        <strain evidence="4">CIP111764</strain>
    </source>
</reference>
<feature type="modified residue" description="4-aspartylphosphate" evidence="1">
    <location>
        <position position="55"/>
    </location>
</feature>
<dbReference type="InterPro" id="IPR001789">
    <property type="entry name" value="Sig_transdc_resp-reg_receiver"/>
</dbReference>
<feature type="domain" description="EAL" evidence="3">
    <location>
        <begin position="140"/>
        <end position="393"/>
    </location>
</feature>
<dbReference type="Gene3D" id="3.40.50.2300">
    <property type="match status" value="1"/>
</dbReference>
<proteinExistence type="predicted"/>
<dbReference type="GO" id="GO:0000160">
    <property type="term" value="P:phosphorelay signal transduction system"/>
    <property type="evidence" value="ECO:0007669"/>
    <property type="project" value="InterPro"/>
</dbReference>
<dbReference type="InterPro" id="IPR011006">
    <property type="entry name" value="CheY-like_superfamily"/>
</dbReference>
<dbReference type="AlphaFoldDB" id="A0A7U7ENL7"/>
<dbReference type="EC" id="3.5.1.44" evidence="4"/>